<organism evidence="1">
    <name type="scientific">Arundo donax</name>
    <name type="common">Giant reed</name>
    <name type="synonym">Donax arundinaceus</name>
    <dbReference type="NCBI Taxonomy" id="35708"/>
    <lineage>
        <taxon>Eukaryota</taxon>
        <taxon>Viridiplantae</taxon>
        <taxon>Streptophyta</taxon>
        <taxon>Embryophyta</taxon>
        <taxon>Tracheophyta</taxon>
        <taxon>Spermatophyta</taxon>
        <taxon>Magnoliopsida</taxon>
        <taxon>Liliopsida</taxon>
        <taxon>Poales</taxon>
        <taxon>Poaceae</taxon>
        <taxon>PACMAD clade</taxon>
        <taxon>Arundinoideae</taxon>
        <taxon>Arundineae</taxon>
        <taxon>Arundo</taxon>
    </lineage>
</organism>
<accession>A0A0A9A127</accession>
<reference evidence="1" key="1">
    <citation type="submission" date="2014-09" db="EMBL/GenBank/DDBJ databases">
        <authorList>
            <person name="Magalhaes I.L.F."/>
            <person name="Oliveira U."/>
            <person name="Santos F.R."/>
            <person name="Vidigal T.H.D.A."/>
            <person name="Brescovit A.D."/>
            <person name="Santos A.J."/>
        </authorList>
    </citation>
    <scope>NUCLEOTIDE SEQUENCE</scope>
    <source>
        <tissue evidence="1">Shoot tissue taken approximately 20 cm above the soil surface</tissue>
    </source>
</reference>
<evidence type="ECO:0000313" key="1">
    <source>
        <dbReference type="EMBL" id="JAD40747.1"/>
    </source>
</evidence>
<sequence length="13" mass="1456">MHSIAILSNEGQR</sequence>
<dbReference type="EMBL" id="GBRH01257148">
    <property type="protein sequence ID" value="JAD40747.1"/>
    <property type="molecule type" value="Transcribed_RNA"/>
</dbReference>
<reference evidence="1" key="2">
    <citation type="journal article" date="2015" name="Data Brief">
        <title>Shoot transcriptome of the giant reed, Arundo donax.</title>
        <authorList>
            <person name="Barrero R.A."/>
            <person name="Guerrero F.D."/>
            <person name="Moolhuijzen P."/>
            <person name="Goolsby J.A."/>
            <person name="Tidwell J."/>
            <person name="Bellgard S.E."/>
            <person name="Bellgard M.I."/>
        </authorList>
    </citation>
    <scope>NUCLEOTIDE SEQUENCE</scope>
    <source>
        <tissue evidence="1">Shoot tissue taken approximately 20 cm above the soil surface</tissue>
    </source>
</reference>
<protein>
    <submittedName>
        <fullName evidence="1">Uncharacterized protein</fullName>
    </submittedName>
</protein>
<name>A0A0A9A127_ARUDO</name>
<proteinExistence type="predicted"/>